<feature type="transmembrane region" description="Helical" evidence="9">
    <location>
        <begin position="436"/>
        <end position="456"/>
    </location>
</feature>
<keyword evidence="7 9" id="KW-0406">Ion transport</keyword>
<dbReference type="GO" id="GO:0000220">
    <property type="term" value="C:vacuolar proton-transporting V-type ATPase, V0 domain"/>
    <property type="evidence" value="ECO:0007669"/>
    <property type="project" value="InterPro"/>
</dbReference>
<dbReference type="GO" id="GO:0005886">
    <property type="term" value="C:plasma membrane"/>
    <property type="evidence" value="ECO:0007669"/>
    <property type="project" value="TreeGrafter"/>
</dbReference>
<dbReference type="EMBL" id="JACEFF010000448">
    <property type="protein sequence ID" value="KAH9637299.1"/>
    <property type="molecule type" value="Genomic_DNA"/>
</dbReference>
<keyword evidence="8 9" id="KW-0472">Membrane</keyword>
<sequence length="729" mass="84468">MGCMLRSDPMTLCGMYLQPEVAFDVLAELGELGCVQFIDMYPELQLFQRNFVMEVCRYAEMERRLQIIAHEMKLNDIPMLETTAESVAQPVYEMVQFENMIEKWEEDIQEMTANEVTLLKSYFELTEFHYVLTYINSLLGDSEIRKETLFTSAQQAQQMGGDVGASRLIVITGVVRRTRCYAFEMMLWRISHGIVYYRQSSNDKILIDPQTRKEIRKVAFLAICQGEALSVRVQKICTGFQVNTFPCPNTQKERIEVIDKLETRITDLDQVLNKTKYLRCKTLRAVSKNFLVWMGTVRKSKAVYHTMNMMRKEKCLIGECWIPNADLDRVNKILSDCSEKVQSNVPSFTSSIETTEMPPTFHRTNKFTRGFQNLINAYGDSTYRELNPGLYTIITFPFLFAIMFGDLGHGCILAGFGAWMWRNEKVFDKQRSTNEIWNIFYGGNSIYILVLAKNKIMFENSFKMKSSIIIGIVHMMFGIVLSFFNFRYFKRTYAIFLQFIPELMFLTLLFFWLVIMMYLKWFMYGPKEPDQERNTSCAPQILLLFIDMVLMSETKPANEGCKESYMFENQRLLQTCLVFAALLCVPVLLLGTPIYKLTTNKKKRIKAIAYKSSYEEQDPKTVERLQADVEKYSEAVGELMIHQGVHTIEFVLSTISHTASYLRLWALSLAHALMEGLSAFLHCLRLHWVEFMSKFYAGGGWPFRPYSFNAILDAESDKTEAGCKSMVVQ</sequence>
<comment type="caution">
    <text evidence="10">The sequence shown here is derived from an EMBL/GenBank/DDBJ whole genome shotgun (WGS) entry which is preliminary data.</text>
</comment>
<evidence type="ECO:0000256" key="9">
    <source>
        <dbReference type="RuleBase" id="RU361189"/>
    </source>
</evidence>
<evidence type="ECO:0000313" key="11">
    <source>
        <dbReference type="Proteomes" id="UP000814243"/>
    </source>
</evidence>
<name>A0A922MIX1_SPOEX</name>
<evidence type="ECO:0000256" key="5">
    <source>
        <dbReference type="ARBA" id="ARBA00022781"/>
    </source>
</evidence>
<dbReference type="PIRSF" id="PIRSF001293">
    <property type="entry name" value="ATP6V0A1"/>
    <property type="match status" value="1"/>
</dbReference>
<dbReference type="PANTHER" id="PTHR11629:SF61">
    <property type="entry name" value="V-TYPE PROTON ATPASE SUBUNIT A"/>
    <property type="match status" value="1"/>
</dbReference>
<evidence type="ECO:0000256" key="7">
    <source>
        <dbReference type="ARBA" id="ARBA00023065"/>
    </source>
</evidence>
<accession>A0A922MIX1</accession>
<dbReference type="InterPro" id="IPR002490">
    <property type="entry name" value="V-ATPase_116kDa_su"/>
</dbReference>
<feature type="transmembrane region" description="Helical" evidence="9">
    <location>
        <begin position="572"/>
        <end position="595"/>
    </location>
</feature>
<feature type="transmembrane region" description="Helical" evidence="9">
    <location>
        <begin position="468"/>
        <end position="489"/>
    </location>
</feature>
<evidence type="ECO:0000256" key="3">
    <source>
        <dbReference type="ARBA" id="ARBA00022448"/>
    </source>
</evidence>
<dbReference type="PANTHER" id="PTHR11629">
    <property type="entry name" value="VACUOLAR PROTON ATPASES"/>
    <property type="match status" value="1"/>
</dbReference>
<organism evidence="10 11">
    <name type="scientific">Spodoptera exigua</name>
    <name type="common">Beet armyworm</name>
    <name type="synonym">Noctua fulgens</name>
    <dbReference type="NCBI Taxonomy" id="7107"/>
    <lineage>
        <taxon>Eukaryota</taxon>
        <taxon>Metazoa</taxon>
        <taxon>Ecdysozoa</taxon>
        <taxon>Arthropoda</taxon>
        <taxon>Hexapoda</taxon>
        <taxon>Insecta</taxon>
        <taxon>Pterygota</taxon>
        <taxon>Neoptera</taxon>
        <taxon>Endopterygota</taxon>
        <taxon>Lepidoptera</taxon>
        <taxon>Glossata</taxon>
        <taxon>Ditrysia</taxon>
        <taxon>Noctuoidea</taxon>
        <taxon>Noctuidae</taxon>
        <taxon>Amphipyrinae</taxon>
        <taxon>Spodoptera</taxon>
    </lineage>
</organism>
<keyword evidence="3 9" id="KW-0813">Transport</keyword>
<evidence type="ECO:0000256" key="1">
    <source>
        <dbReference type="ARBA" id="ARBA00004141"/>
    </source>
</evidence>
<dbReference type="Pfam" id="PF01496">
    <property type="entry name" value="V_ATPase_I"/>
    <property type="match status" value="3"/>
</dbReference>
<dbReference type="AlphaFoldDB" id="A0A922MIX1"/>
<evidence type="ECO:0000256" key="6">
    <source>
        <dbReference type="ARBA" id="ARBA00022989"/>
    </source>
</evidence>
<comment type="similarity">
    <text evidence="2 9">Belongs to the V-ATPase 116 kDa subunit family.</text>
</comment>
<keyword evidence="6 9" id="KW-1133">Transmembrane helix</keyword>
<keyword evidence="5 9" id="KW-0375">Hydrogen ion transport</keyword>
<evidence type="ECO:0000256" key="4">
    <source>
        <dbReference type="ARBA" id="ARBA00022692"/>
    </source>
</evidence>
<dbReference type="InterPro" id="IPR026028">
    <property type="entry name" value="V-type_ATPase_116kDa_su_euka"/>
</dbReference>
<keyword evidence="4 9" id="KW-0812">Transmembrane</keyword>
<dbReference type="Proteomes" id="UP000814243">
    <property type="component" value="Unassembled WGS sequence"/>
</dbReference>
<gene>
    <name evidence="10" type="ORF">HF086_006943</name>
</gene>
<dbReference type="GO" id="GO:0051117">
    <property type="term" value="F:ATPase binding"/>
    <property type="evidence" value="ECO:0007669"/>
    <property type="project" value="TreeGrafter"/>
</dbReference>
<protein>
    <recommendedName>
        <fullName evidence="9">V-type proton ATPase subunit a</fullName>
    </recommendedName>
</protein>
<evidence type="ECO:0000313" key="10">
    <source>
        <dbReference type="EMBL" id="KAH9637299.1"/>
    </source>
</evidence>
<evidence type="ECO:0000256" key="8">
    <source>
        <dbReference type="ARBA" id="ARBA00023136"/>
    </source>
</evidence>
<comment type="subcellular location">
    <subcellularLocation>
        <location evidence="1">Membrane</location>
        <topology evidence="1">Multi-pass membrane protein</topology>
    </subcellularLocation>
</comment>
<evidence type="ECO:0000256" key="2">
    <source>
        <dbReference type="ARBA" id="ARBA00009904"/>
    </source>
</evidence>
<reference evidence="10" key="1">
    <citation type="journal article" date="2021" name="G3 (Bethesda)">
        <title>Genome and transcriptome analysis of the beet armyworm Spodoptera exigua reveals targets for pest control. .</title>
        <authorList>
            <person name="Simon S."/>
            <person name="Breeschoten T."/>
            <person name="Jansen H.J."/>
            <person name="Dirks R.P."/>
            <person name="Schranz M.E."/>
            <person name="Ros V.I.D."/>
        </authorList>
    </citation>
    <scope>NUCLEOTIDE SEQUENCE</scope>
    <source>
        <strain evidence="10">TB_SE_WUR_2020</strain>
    </source>
</reference>
<feature type="transmembrane region" description="Helical" evidence="9">
    <location>
        <begin position="495"/>
        <end position="515"/>
    </location>
</feature>
<dbReference type="GO" id="GO:0046961">
    <property type="term" value="F:proton-transporting ATPase activity, rotational mechanism"/>
    <property type="evidence" value="ECO:0007669"/>
    <property type="project" value="InterPro"/>
</dbReference>
<dbReference type="GO" id="GO:0007035">
    <property type="term" value="P:vacuolar acidification"/>
    <property type="evidence" value="ECO:0007669"/>
    <property type="project" value="TreeGrafter"/>
</dbReference>
<proteinExistence type="inferred from homology"/>
<feature type="transmembrane region" description="Helical" evidence="9">
    <location>
        <begin position="390"/>
        <end position="416"/>
    </location>
</feature>
<comment type="function">
    <text evidence="9">Essential component of the vacuolar proton pump (V-ATPase), a multimeric enzyme that catalyzes the translocation of protons across the membranes. Required for assembly and activity of the V-ATPase.</text>
</comment>